<dbReference type="PANTHER" id="PTHR36121">
    <property type="entry name" value="PROTEIN SXY"/>
    <property type="match status" value="1"/>
</dbReference>
<dbReference type="RefSeq" id="WP_186922700.1">
    <property type="nucleotide sequence ID" value="NZ_JACOFW010000009.1"/>
</dbReference>
<name>A0ABR6X4A0_9BURK</name>
<evidence type="ECO:0000259" key="1">
    <source>
        <dbReference type="Pfam" id="PF04994"/>
    </source>
</evidence>
<gene>
    <name evidence="2" type="ORF">H8K52_09680</name>
</gene>
<sequence>MAKAQQTELEKMAGLGPKSSAMLRQIGIHTAAELLAADPYHLYLQLKQTLPSTSLNMLYAIMGAQENRHWQEIKRERRLEILLRLEELGIA</sequence>
<dbReference type="EMBL" id="JACOFW010000009">
    <property type="protein sequence ID" value="MBC3807611.1"/>
    <property type="molecule type" value="Genomic_DNA"/>
</dbReference>
<proteinExistence type="predicted"/>
<protein>
    <submittedName>
        <fullName evidence="2">TfoX/Sxy family DNA transformation protein</fullName>
    </submittedName>
</protein>
<evidence type="ECO:0000313" key="3">
    <source>
        <dbReference type="Proteomes" id="UP000648257"/>
    </source>
</evidence>
<dbReference type="InterPro" id="IPR047525">
    <property type="entry name" value="TfoX-like"/>
</dbReference>
<accession>A0ABR6X4A0</accession>
<dbReference type="Pfam" id="PF04994">
    <property type="entry name" value="TfoX_C"/>
    <property type="match status" value="1"/>
</dbReference>
<reference evidence="2 3" key="1">
    <citation type="submission" date="2020-08" db="EMBL/GenBank/DDBJ databases">
        <title>Novel species isolated from subtropical streams in China.</title>
        <authorList>
            <person name="Lu H."/>
        </authorList>
    </citation>
    <scope>NUCLEOTIDE SEQUENCE [LARGE SCALE GENOMIC DNA]</scope>
    <source>
        <strain evidence="2 3">KACC 16656</strain>
    </source>
</reference>
<feature type="domain" description="TfoX C-terminal" evidence="1">
    <location>
        <begin position="6"/>
        <end position="82"/>
    </location>
</feature>
<dbReference type="PANTHER" id="PTHR36121:SF1">
    <property type="entry name" value="PROTEIN SXY"/>
    <property type="match status" value="1"/>
</dbReference>
<dbReference type="InterPro" id="IPR007077">
    <property type="entry name" value="TfoX_C"/>
</dbReference>
<dbReference type="Proteomes" id="UP000648257">
    <property type="component" value="Unassembled WGS sequence"/>
</dbReference>
<evidence type="ECO:0000313" key="2">
    <source>
        <dbReference type="EMBL" id="MBC3807611.1"/>
    </source>
</evidence>
<keyword evidence="3" id="KW-1185">Reference proteome</keyword>
<comment type="caution">
    <text evidence="2">The sequence shown here is derived from an EMBL/GenBank/DDBJ whole genome shotgun (WGS) entry which is preliminary data.</text>
</comment>
<dbReference type="Gene3D" id="1.10.150.20">
    <property type="entry name" value="5' to 3' exonuclease, C-terminal subdomain"/>
    <property type="match status" value="1"/>
</dbReference>
<organism evidence="2 3">
    <name type="scientific">Undibacterium seohonense</name>
    <dbReference type="NCBI Taxonomy" id="1344950"/>
    <lineage>
        <taxon>Bacteria</taxon>
        <taxon>Pseudomonadati</taxon>
        <taxon>Pseudomonadota</taxon>
        <taxon>Betaproteobacteria</taxon>
        <taxon>Burkholderiales</taxon>
        <taxon>Oxalobacteraceae</taxon>
        <taxon>Undibacterium</taxon>
    </lineage>
</organism>